<sequence>MYQRKSVIVLAHTGSSDIISDENDFIENSYCGYCCKLIEINKQNSQGEKSFQHSTQNDNNDTNNDDHQFEYIILCENCKGPFHVQCTALSSTPTDKIREQSLNWKCNSCVKFEAPNVDNSSDIEESKPVIIEYMDKDRDKLINLRLSTLLSIFGNDRQKVCGRVIETNDIANELSQLKNIKSDELLIVDSVPVCDKDQLLKDITRIAFAKGIKLIPVTKQTITNHDNTDSKTSLIIHLDYQTTRQILLNSYLNSIMHPITTTHNNHSRPTSFYLANERDIEVTSTTCLLPHTTTITGTTITTKGIEPRQNNHNRSIYMYEYLSINAPSSEQNQTMLVKSIGNKSATVNCESDNESVFNDEATSVIVPIIKISSVPKRVRLASKENFDDIEDNNNNNLPPIQSSSSIVSIVSTASVAGSEPSDGNSEGQIIPEKKEKIIPHEPWWHTTLQISIPFFLAGIGTVGAGIILGFVEHWDVFKDISELFILIPSLLGLKGNLDMCLASRLSTQANLGNMTSKKVILKMIIGNIALVQIQATVAAFIVSIFAIGVGQAMNGAFDFRHACVVTAAAMFTATSSCFVLDFFLIAMVLASIKLKMNPDNLATPLAASIGDVVSISVFSFIASFLYRNHDTHLWTTFVVVAIYFLLLPCWIIVVLKNEYTHHVLKSGWVPVLSALFISGLGGLVLDKTIGKFHGFVVFQPIINGIGGNLVSVQASKISTMLHQSSILGIIPPYTKIIESPFRSLIKGVPYAKTARILLCMTIPALLFIFFADMIHTSTITIDYVFTFVYWIVSFLQVSLLLYTAHVIIHFMWRHKIDPDNSAIPYLTAIGDFVGTCLLFIAFWFLELVGHGYNSEKGTGD</sequence>
<dbReference type="GO" id="GO:0005886">
    <property type="term" value="C:plasma membrane"/>
    <property type="evidence" value="ECO:0007669"/>
    <property type="project" value="TreeGrafter"/>
</dbReference>
<feature type="transmembrane region" description="Helical" evidence="12">
    <location>
        <begin position="524"/>
        <end position="550"/>
    </location>
</feature>
<evidence type="ECO:0000256" key="5">
    <source>
        <dbReference type="ARBA" id="ARBA00022723"/>
    </source>
</evidence>
<evidence type="ECO:0000313" key="15">
    <source>
        <dbReference type="EMBL" id="SSX18359.1"/>
    </source>
</evidence>
<dbReference type="GO" id="GO:0008324">
    <property type="term" value="F:monoatomic cation transmembrane transporter activity"/>
    <property type="evidence" value="ECO:0007669"/>
    <property type="project" value="InterPro"/>
</dbReference>
<name>A0A336K5J5_CULSO</name>
<feature type="transmembrane region" description="Helical" evidence="12">
    <location>
        <begin position="787"/>
        <end position="810"/>
    </location>
</feature>
<dbReference type="InterPro" id="IPR006667">
    <property type="entry name" value="SLC41_membr_dom"/>
</dbReference>
<dbReference type="SUPFAM" id="SSF161093">
    <property type="entry name" value="MgtE membrane domain-like"/>
    <property type="match status" value="2"/>
</dbReference>
<dbReference type="InterPro" id="IPR001965">
    <property type="entry name" value="Znf_PHD"/>
</dbReference>
<evidence type="ECO:0000256" key="7">
    <source>
        <dbReference type="ARBA" id="ARBA00022833"/>
    </source>
</evidence>
<evidence type="ECO:0000256" key="12">
    <source>
        <dbReference type="SAM" id="Phobius"/>
    </source>
</evidence>
<comment type="subcellular location">
    <subcellularLocation>
        <location evidence="1">Membrane</location>
        <topology evidence="1">Multi-pass membrane protein</topology>
    </subcellularLocation>
</comment>
<dbReference type="AlphaFoldDB" id="A0A336K5J5"/>
<accession>A0A336K5J5</accession>
<keyword evidence="3" id="KW-0813">Transport</keyword>
<dbReference type="PROSITE" id="PS01359">
    <property type="entry name" value="ZF_PHD_1"/>
    <property type="match status" value="1"/>
</dbReference>
<evidence type="ECO:0000313" key="14">
    <source>
        <dbReference type="EMBL" id="SSW97973.1"/>
    </source>
</evidence>
<dbReference type="PANTHER" id="PTHR16228">
    <property type="entry name" value="DIVALENT CATION TRANSPORTER SOLUTE CARRIER FAMILY 41"/>
    <property type="match status" value="1"/>
</dbReference>
<dbReference type="PANTHER" id="PTHR16228:SF26">
    <property type="entry name" value="SOLUTE CARRIER FAMILY 41 MEMBER 1-LIKE PROTEIN"/>
    <property type="match status" value="1"/>
</dbReference>
<dbReference type="Gene3D" id="1.10.357.20">
    <property type="entry name" value="SLC41 divalent cation transporters, integral membrane domain"/>
    <property type="match status" value="2"/>
</dbReference>
<keyword evidence="9 12" id="KW-1133">Transmembrane helix</keyword>
<evidence type="ECO:0000256" key="2">
    <source>
        <dbReference type="ARBA" id="ARBA00009749"/>
    </source>
</evidence>
<dbReference type="InterPro" id="IPR011011">
    <property type="entry name" value="Znf_FYVE_PHD"/>
</dbReference>
<dbReference type="InterPro" id="IPR019786">
    <property type="entry name" value="Zinc_finger_PHD-type_CS"/>
</dbReference>
<evidence type="ECO:0000256" key="3">
    <source>
        <dbReference type="ARBA" id="ARBA00022448"/>
    </source>
</evidence>
<dbReference type="SUPFAM" id="SSF57903">
    <property type="entry name" value="FYVE/PHD zinc finger"/>
    <property type="match status" value="1"/>
</dbReference>
<keyword evidence="8" id="KW-0460">Magnesium</keyword>
<comment type="similarity">
    <text evidence="2">Belongs to the SLC41A transporter family.</text>
</comment>
<proteinExistence type="inferred from homology"/>
<keyword evidence="4 12" id="KW-0812">Transmembrane</keyword>
<gene>
    <name evidence="14" type="primary">CSON009356</name>
</gene>
<evidence type="ECO:0000256" key="6">
    <source>
        <dbReference type="ARBA" id="ARBA00022771"/>
    </source>
</evidence>
<keyword evidence="5" id="KW-0479">Metal-binding</keyword>
<dbReference type="Gene3D" id="3.30.40.10">
    <property type="entry name" value="Zinc/RING finger domain, C3HC4 (zinc finger)"/>
    <property type="match status" value="1"/>
</dbReference>
<feature type="transmembrane region" description="Helical" evidence="12">
    <location>
        <begin position="450"/>
        <end position="471"/>
    </location>
</feature>
<dbReference type="EMBL" id="UFQT01000036">
    <property type="protein sequence ID" value="SSX18359.1"/>
    <property type="molecule type" value="Genomic_DNA"/>
</dbReference>
<dbReference type="VEuPathDB" id="VectorBase:CSON009356"/>
<feature type="transmembrane region" description="Helical" evidence="12">
    <location>
        <begin position="604"/>
        <end position="626"/>
    </location>
</feature>
<feature type="transmembrane region" description="Helical" evidence="12">
    <location>
        <begin position="822"/>
        <end position="845"/>
    </location>
</feature>
<dbReference type="InterPro" id="IPR045349">
    <property type="entry name" value="SLC41A1-3"/>
</dbReference>
<dbReference type="InterPro" id="IPR019787">
    <property type="entry name" value="Znf_PHD-finger"/>
</dbReference>
<protein>
    <submittedName>
        <fullName evidence="14">CSON009356 protein</fullName>
    </submittedName>
</protein>
<dbReference type="FunFam" id="1.10.357.20:FF:000003">
    <property type="entry name" value="Uncharacterized protein, isoform B"/>
    <property type="match status" value="1"/>
</dbReference>
<feature type="transmembrane region" description="Helical" evidence="12">
    <location>
        <begin position="756"/>
        <end position="775"/>
    </location>
</feature>
<dbReference type="FunFam" id="1.10.357.20:FF:000001">
    <property type="entry name" value="Solute carrier family 41 member 2"/>
    <property type="match status" value="1"/>
</dbReference>
<feature type="transmembrane region" description="Helical" evidence="12">
    <location>
        <begin position="667"/>
        <end position="685"/>
    </location>
</feature>
<dbReference type="InterPro" id="IPR036739">
    <property type="entry name" value="SLC41_membr_dom_sf"/>
</dbReference>
<evidence type="ECO:0000256" key="11">
    <source>
        <dbReference type="ARBA" id="ARBA00023136"/>
    </source>
</evidence>
<keyword evidence="11 12" id="KW-0472">Membrane</keyword>
<reference evidence="15" key="2">
    <citation type="submission" date="2018-07" db="EMBL/GenBank/DDBJ databases">
        <authorList>
            <person name="Quirk P.G."/>
            <person name="Krulwich T.A."/>
        </authorList>
    </citation>
    <scope>NUCLEOTIDE SEQUENCE</scope>
</reference>
<evidence type="ECO:0000256" key="8">
    <source>
        <dbReference type="ARBA" id="ARBA00022842"/>
    </source>
</evidence>
<evidence type="ECO:0000256" key="4">
    <source>
        <dbReference type="ARBA" id="ARBA00022692"/>
    </source>
</evidence>
<keyword evidence="7" id="KW-0862">Zinc</keyword>
<dbReference type="GO" id="GO:0008270">
    <property type="term" value="F:zinc ion binding"/>
    <property type="evidence" value="ECO:0007669"/>
    <property type="project" value="UniProtKB-KW"/>
</dbReference>
<feature type="transmembrane region" description="Helical" evidence="12">
    <location>
        <begin position="562"/>
        <end position="592"/>
    </location>
</feature>
<keyword evidence="10" id="KW-0406">Ion transport</keyword>
<organism evidence="14">
    <name type="scientific">Culicoides sonorensis</name>
    <name type="common">Biting midge</name>
    <dbReference type="NCBI Taxonomy" id="179676"/>
    <lineage>
        <taxon>Eukaryota</taxon>
        <taxon>Metazoa</taxon>
        <taxon>Ecdysozoa</taxon>
        <taxon>Arthropoda</taxon>
        <taxon>Hexapoda</taxon>
        <taxon>Insecta</taxon>
        <taxon>Pterygota</taxon>
        <taxon>Neoptera</taxon>
        <taxon>Endopterygota</taxon>
        <taxon>Diptera</taxon>
        <taxon>Nematocera</taxon>
        <taxon>Chironomoidea</taxon>
        <taxon>Ceratopogonidae</taxon>
        <taxon>Ceratopogoninae</taxon>
        <taxon>Culicoides</taxon>
        <taxon>Monoculicoides</taxon>
    </lineage>
</organism>
<evidence type="ECO:0000256" key="10">
    <source>
        <dbReference type="ARBA" id="ARBA00023065"/>
    </source>
</evidence>
<evidence type="ECO:0000259" key="13">
    <source>
        <dbReference type="SMART" id="SM00249"/>
    </source>
</evidence>
<dbReference type="Pfam" id="PF01769">
    <property type="entry name" value="MgtE"/>
    <property type="match status" value="2"/>
</dbReference>
<evidence type="ECO:0000256" key="1">
    <source>
        <dbReference type="ARBA" id="ARBA00004141"/>
    </source>
</evidence>
<dbReference type="Pfam" id="PF00628">
    <property type="entry name" value="PHD"/>
    <property type="match status" value="1"/>
</dbReference>
<dbReference type="EMBL" id="UFQS01000036">
    <property type="protein sequence ID" value="SSW97973.1"/>
    <property type="molecule type" value="Genomic_DNA"/>
</dbReference>
<dbReference type="SMART" id="SM00249">
    <property type="entry name" value="PHD"/>
    <property type="match status" value="1"/>
</dbReference>
<feature type="domain" description="Zinc finger PHD-type" evidence="13">
    <location>
        <begin position="30"/>
        <end position="110"/>
    </location>
</feature>
<dbReference type="InterPro" id="IPR013083">
    <property type="entry name" value="Znf_RING/FYVE/PHD"/>
</dbReference>
<reference evidence="14" key="1">
    <citation type="submission" date="2018-04" db="EMBL/GenBank/DDBJ databases">
        <authorList>
            <person name="Go L.Y."/>
            <person name="Mitchell J.A."/>
        </authorList>
    </citation>
    <scope>NUCLEOTIDE SEQUENCE</scope>
    <source>
        <tissue evidence="14">Whole organism</tissue>
    </source>
</reference>
<evidence type="ECO:0000256" key="9">
    <source>
        <dbReference type="ARBA" id="ARBA00022989"/>
    </source>
</evidence>
<keyword evidence="6" id="KW-0863">Zinc-finger</keyword>
<feature type="transmembrane region" description="Helical" evidence="12">
    <location>
        <begin position="633"/>
        <end position="655"/>
    </location>
</feature>